<dbReference type="AlphaFoldDB" id="A0A6J7M6M7"/>
<dbReference type="SUPFAM" id="SSF54534">
    <property type="entry name" value="FKBP-like"/>
    <property type="match status" value="1"/>
</dbReference>
<dbReference type="InterPro" id="IPR036953">
    <property type="entry name" value="GreA/GreB_C_sf"/>
</dbReference>
<feature type="domain" description="Transcription elongation factor GreA/GreB N-terminal" evidence="9">
    <location>
        <begin position="7"/>
        <end position="75"/>
    </location>
</feature>
<dbReference type="Gene3D" id="3.10.50.30">
    <property type="entry name" value="Transcription elongation factor, GreA/GreB, C-terminal domain"/>
    <property type="match status" value="1"/>
</dbReference>
<dbReference type="InterPro" id="IPR001437">
    <property type="entry name" value="Tscrpt_elong_fac_GreA/B_C"/>
</dbReference>
<dbReference type="HAMAP" id="MF_00105">
    <property type="entry name" value="GreA_GreB"/>
    <property type="match status" value="1"/>
</dbReference>
<comment type="similarity">
    <text evidence="1">Belongs to the GreA/GreB family.</text>
</comment>
<evidence type="ECO:0000256" key="7">
    <source>
        <dbReference type="ARBA" id="ARBA00030776"/>
    </source>
</evidence>
<dbReference type="PANTHER" id="PTHR30437:SF4">
    <property type="entry name" value="TRANSCRIPTION ELONGATION FACTOR GREA"/>
    <property type="match status" value="1"/>
</dbReference>
<dbReference type="GO" id="GO:0070063">
    <property type="term" value="F:RNA polymerase binding"/>
    <property type="evidence" value="ECO:0007669"/>
    <property type="project" value="InterPro"/>
</dbReference>
<comment type="function">
    <text evidence="6">Necessary for efficient RNA polymerase transcription elongation past template-encoded arresting sites. The arresting sites in DNA have the property of trapping a certain fraction of elongating RNA polymerases that pass through, resulting in locked ternary complexes. Cleavage of the nascent transcript by cleavage factors such as GreA or GreB allows the resumption of elongation from the new 3'terminus. GreA releases sequences of 2 to 3 nucleotides.</text>
</comment>
<dbReference type="PROSITE" id="PS00829">
    <property type="entry name" value="GREAB_1"/>
    <property type="match status" value="1"/>
</dbReference>
<keyword evidence="5" id="KW-0804">Transcription</keyword>
<dbReference type="EMBL" id="CAEZSL010000052">
    <property type="protein sequence ID" value="CAB4540308.1"/>
    <property type="molecule type" value="Genomic_DNA"/>
</dbReference>
<dbReference type="InterPro" id="IPR023459">
    <property type="entry name" value="Tscrpt_elong_fac_GreA/B_fam"/>
</dbReference>
<dbReference type="InterPro" id="IPR036805">
    <property type="entry name" value="Tscrpt_elong_fac_GreA/B_N_sf"/>
</dbReference>
<evidence type="ECO:0000259" key="8">
    <source>
        <dbReference type="Pfam" id="PF01272"/>
    </source>
</evidence>
<gene>
    <name evidence="10" type="ORF">UFOPK1421_00608</name>
    <name evidence="11" type="ORF">UFOPK1960_00574</name>
    <name evidence="12" type="ORF">UFOPK3889_00807</name>
</gene>
<dbReference type="Gene3D" id="1.10.287.180">
    <property type="entry name" value="Transcription elongation factor, GreA/GreB, N-terminal domain"/>
    <property type="match status" value="1"/>
</dbReference>
<organism evidence="12">
    <name type="scientific">freshwater metagenome</name>
    <dbReference type="NCBI Taxonomy" id="449393"/>
    <lineage>
        <taxon>unclassified sequences</taxon>
        <taxon>metagenomes</taxon>
        <taxon>ecological metagenomes</taxon>
    </lineage>
</organism>
<evidence type="ECO:0000256" key="6">
    <source>
        <dbReference type="ARBA" id="ARBA00024916"/>
    </source>
</evidence>
<proteinExistence type="inferred from homology"/>
<evidence type="ECO:0000313" key="10">
    <source>
        <dbReference type="EMBL" id="CAB4540308.1"/>
    </source>
</evidence>
<reference evidence="12" key="1">
    <citation type="submission" date="2020-05" db="EMBL/GenBank/DDBJ databases">
        <authorList>
            <person name="Chiriac C."/>
            <person name="Salcher M."/>
            <person name="Ghai R."/>
            <person name="Kavagutti S V."/>
        </authorList>
    </citation>
    <scope>NUCLEOTIDE SEQUENCE</scope>
</reference>
<dbReference type="InterPro" id="IPR022691">
    <property type="entry name" value="Tscrpt_elong_fac_GreA/B_N"/>
</dbReference>
<evidence type="ECO:0000259" key="9">
    <source>
        <dbReference type="Pfam" id="PF03449"/>
    </source>
</evidence>
<accession>A0A6J7M6M7</accession>
<name>A0A6J7M6M7_9ZZZZ</name>
<keyword evidence="3" id="KW-0805">Transcription regulation</keyword>
<evidence type="ECO:0000256" key="5">
    <source>
        <dbReference type="ARBA" id="ARBA00023163"/>
    </source>
</evidence>
<dbReference type="EMBL" id="CAEZVL010000067">
    <property type="protein sequence ID" value="CAB4629332.1"/>
    <property type="molecule type" value="Genomic_DNA"/>
</dbReference>
<evidence type="ECO:0000313" key="12">
    <source>
        <dbReference type="EMBL" id="CAB4974179.1"/>
    </source>
</evidence>
<dbReference type="InterPro" id="IPR018151">
    <property type="entry name" value="TF_GreA/GreB_CS"/>
</dbReference>
<sequence>MAQVHHLTKAALGRLEEELHDLTTRGRIEVADRIERAREMGDLKENGDYHAAKDEQGHMEGRIRHLESIIENHQIVEIEETDLVGPGRLVTMSIEGDPQETYYLGSHEEGFDKSRAATMTPESLLGQAINGKRLNDIVEYETPNGMKLSVTIIAVELP</sequence>
<dbReference type="Pfam" id="PF01272">
    <property type="entry name" value="GreA_GreB"/>
    <property type="match status" value="1"/>
</dbReference>
<evidence type="ECO:0000256" key="2">
    <source>
        <dbReference type="ARBA" id="ARBA00013729"/>
    </source>
</evidence>
<dbReference type="FunFam" id="1.10.287.180:FF:000001">
    <property type="entry name" value="Transcription elongation factor GreA"/>
    <property type="match status" value="1"/>
</dbReference>
<dbReference type="PANTHER" id="PTHR30437">
    <property type="entry name" value="TRANSCRIPTION ELONGATION FACTOR GREA"/>
    <property type="match status" value="1"/>
</dbReference>
<evidence type="ECO:0000256" key="4">
    <source>
        <dbReference type="ARBA" id="ARBA00023125"/>
    </source>
</evidence>
<feature type="domain" description="Transcription elongation factor GreA/GreB C-terminal" evidence="8">
    <location>
        <begin position="81"/>
        <end position="156"/>
    </location>
</feature>
<dbReference type="GO" id="GO:0006354">
    <property type="term" value="P:DNA-templated transcription elongation"/>
    <property type="evidence" value="ECO:0007669"/>
    <property type="project" value="TreeGrafter"/>
</dbReference>
<dbReference type="GO" id="GO:0032784">
    <property type="term" value="P:regulation of DNA-templated transcription elongation"/>
    <property type="evidence" value="ECO:0007669"/>
    <property type="project" value="InterPro"/>
</dbReference>
<protein>
    <recommendedName>
        <fullName evidence="2">Transcription elongation factor GreA</fullName>
    </recommendedName>
    <alternativeName>
        <fullName evidence="7">Transcript cleavage factor GreA</fullName>
    </alternativeName>
</protein>
<dbReference type="PIRSF" id="PIRSF006092">
    <property type="entry name" value="GreA_GreB"/>
    <property type="match status" value="1"/>
</dbReference>
<dbReference type="GO" id="GO:0003677">
    <property type="term" value="F:DNA binding"/>
    <property type="evidence" value="ECO:0007669"/>
    <property type="project" value="UniProtKB-KW"/>
</dbReference>
<keyword evidence="4" id="KW-0238">DNA-binding</keyword>
<evidence type="ECO:0000256" key="3">
    <source>
        <dbReference type="ARBA" id="ARBA00023015"/>
    </source>
</evidence>
<dbReference type="InterPro" id="IPR028624">
    <property type="entry name" value="Tscrpt_elong_fac_GreA/B"/>
</dbReference>
<evidence type="ECO:0000313" key="11">
    <source>
        <dbReference type="EMBL" id="CAB4629332.1"/>
    </source>
</evidence>
<dbReference type="Pfam" id="PF03449">
    <property type="entry name" value="GreA_GreB_N"/>
    <property type="match status" value="1"/>
</dbReference>
<dbReference type="EMBL" id="CAFBNZ010000153">
    <property type="protein sequence ID" value="CAB4974179.1"/>
    <property type="molecule type" value="Genomic_DNA"/>
</dbReference>
<dbReference type="SUPFAM" id="SSF46557">
    <property type="entry name" value="GreA transcript cleavage protein, N-terminal domain"/>
    <property type="match status" value="1"/>
</dbReference>
<evidence type="ECO:0000256" key="1">
    <source>
        <dbReference type="ARBA" id="ARBA00008213"/>
    </source>
</evidence>